<gene>
    <name evidence="1" type="ORF">M9H77_13729</name>
</gene>
<name>A0ACC0BL55_CATRO</name>
<evidence type="ECO:0000313" key="2">
    <source>
        <dbReference type="Proteomes" id="UP001060085"/>
    </source>
</evidence>
<organism evidence="1 2">
    <name type="scientific">Catharanthus roseus</name>
    <name type="common">Madagascar periwinkle</name>
    <name type="synonym">Vinca rosea</name>
    <dbReference type="NCBI Taxonomy" id="4058"/>
    <lineage>
        <taxon>Eukaryota</taxon>
        <taxon>Viridiplantae</taxon>
        <taxon>Streptophyta</taxon>
        <taxon>Embryophyta</taxon>
        <taxon>Tracheophyta</taxon>
        <taxon>Spermatophyta</taxon>
        <taxon>Magnoliopsida</taxon>
        <taxon>eudicotyledons</taxon>
        <taxon>Gunneridae</taxon>
        <taxon>Pentapetalae</taxon>
        <taxon>asterids</taxon>
        <taxon>lamiids</taxon>
        <taxon>Gentianales</taxon>
        <taxon>Apocynaceae</taxon>
        <taxon>Rauvolfioideae</taxon>
        <taxon>Vinceae</taxon>
        <taxon>Catharanthinae</taxon>
        <taxon>Catharanthus</taxon>
    </lineage>
</organism>
<accession>A0ACC0BL55</accession>
<reference evidence="2" key="1">
    <citation type="journal article" date="2023" name="Nat. Plants">
        <title>Single-cell RNA sequencing provides a high-resolution roadmap for understanding the multicellular compartmentation of specialized metabolism.</title>
        <authorList>
            <person name="Sun S."/>
            <person name="Shen X."/>
            <person name="Li Y."/>
            <person name="Li Y."/>
            <person name="Wang S."/>
            <person name="Li R."/>
            <person name="Zhang H."/>
            <person name="Shen G."/>
            <person name="Guo B."/>
            <person name="Wei J."/>
            <person name="Xu J."/>
            <person name="St-Pierre B."/>
            <person name="Chen S."/>
            <person name="Sun C."/>
        </authorList>
    </citation>
    <scope>NUCLEOTIDE SEQUENCE [LARGE SCALE GENOMIC DNA]</scope>
</reference>
<evidence type="ECO:0000313" key="1">
    <source>
        <dbReference type="EMBL" id="KAI5673365.1"/>
    </source>
</evidence>
<proteinExistence type="predicted"/>
<dbReference type="EMBL" id="CM044703">
    <property type="protein sequence ID" value="KAI5673365.1"/>
    <property type="molecule type" value="Genomic_DNA"/>
</dbReference>
<keyword evidence="2" id="KW-1185">Reference proteome</keyword>
<dbReference type="Proteomes" id="UP001060085">
    <property type="component" value="Linkage Group LG03"/>
</dbReference>
<comment type="caution">
    <text evidence="1">The sequence shown here is derived from an EMBL/GenBank/DDBJ whole genome shotgun (WGS) entry which is preliminary data.</text>
</comment>
<protein>
    <submittedName>
        <fullName evidence="1">Uncharacterized protein</fullName>
    </submittedName>
</protein>
<sequence length="140" mass="16479">MLCDFYRIFDEVVSKWRSIVNVEDFRYNQGHVEMKFPDSKLSRHANRVYTIGAYKLFENQFLKFLEYCQGLVVCNDGEHRWTKDIALSQGSSGVGDAEKVNKKDIVGSSVWRREMLRKFPDLISASELNVNTREIHRRRI</sequence>